<evidence type="ECO:0000256" key="6">
    <source>
        <dbReference type="ARBA" id="ARBA00022982"/>
    </source>
</evidence>
<comment type="similarity">
    <text evidence="10">Belongs to the 4Fe4S bacterial-type ferredoxin family. RnfB subfamily.</text>
</comment>
<dbReference type="PROSITE" id="PS00198">
    <property type="entry name" value="4FE4S_FER_1"/>
    <property type="match status" value="2"/>
</dbReference>
<dbReference type="PANTHER" id="PTHR43560">
    <property type="entry name" value="ION-TRANSLOCATING OXIDOREDUCTASE COMPLEX SUBUNIT B"/>
    <property type="match status" value="1"/>
</dbReference>
<keyword evidence="9 10" id="KW-0472">Membrane</keyword>
<dbReference type="PANTHER" id="PTHR43560:SF1">
    <property type="entry name" value="ION-TRANSLOCATING OXIDOREDUCTASE COMPLEX SUBUNIT B"/>
    <property type="match status" value="1"/>
</dbReference>
<dbReference type="Gene3D" id="1.10.15.40">
    <property type="entry name" value="Electron transport complex subunit B, putative Fe-S cluster"/>
    <property type="match status" value="1"/>
</dbReference>
<keyword evidence="12" id="KW-1133">Transmembrane helix</keyword>
<keyword evidence="3 10" id="KW-0479">Metal-binding</keyword>
<feature type="domain" description="4Fe-4S" evidence="14">
    <location>
        <begin position="34"/>
        <end position="93"/>
    </location>
</feature>
<comment type="function">
    <text evidence="10">Part of a membrane-bound complex that couples electron transfer with translocation of ions across the membrane.</text>
</comment>
<dbReference type="RefSeq" id="WP_205134178.1">
    <property type="nucleotide sequence ID" value="NZ_JACSNT010000013.1"/>
</dbReference>
<sequence length="313" mass="31348">MDIMNIVNPILSIGGLGVVFGACLGIASEVFKVDEDPRIGEVLEVLPGANCGGCGFPGCGGCASAIVAGTAPVNACPVGGAAVAEKVGAIMGIEASASEPMAAFVKCGGTCETAKEKYDYFGIDDCNMAVQLAGAGAKSCAYGCLGLGSCKKACAFGAIEIVDGIAVIDKEKCVACGKCVSACPKHIIELLPAKKKVKVQCSSKDMGKNVMQVCSSGCIACKICEKNCPFDAIHVIDNLAVIDYDKCKSCGICANKCPKGVITGKRPAAPAAEAKPAAAAPAAPKAEAAPAAEAPKAEAPAAEAPKAEEKPAE</sequence>
<evidence type="ECO:0000313" key="16">
    <source>
        <dbReference type="Proteomes" id="UP000729290"/>
    </source>
</evidence>
<name>A0ABS2GCR5_9FIRM</name>
<evidence type="ECO:0000256" key="9">
    <source>
        <dbReference type="ARBA" id="ARBA00023136"/>
    </source>
</evidence>
<keyword evidence="1 10" id="KW-0813">Transport</keyword>
<evidence type="ECO:0000259" key="14">
    <source>
        <dbReference type="PROSITE" id="PS51656"/>
    </source>
</evidence>
<keyword evidence="7 10" id="KW-0408">Iron</keyword>
<feature type="region of interest" description="Hydrophobic" evidence="10">
    <location>
        <begin position="1"/>
        <end position="28"/>
    </location>
</feature>
<dbReference type="CDD" id="cd10549">
    <property type="entry name" value="MtMvhB_like"/>
    <property type="match status" value="1"/>
</dbReference>
<dbReference type="EC" id="7.-.-.-" evidence="10"/>
<keyword evidence="4 10" id="KW-0677">Repeat</keyword>
<feature type="binding site" evidence="10">
    <location>
        <position position="54"/>
    </location>
    <ligand>
        <name>[4Fe-4S] cluster</name>
        <dbReference type="ChEBI" id="CHEBI:49883"/>
        <label>1</label>
    </ligand>
</feature>
<feature type="binding site" evidence="10">
    <location>
        <position position="140"/>
    </location>
    <ligand>
        <name>[4Fe-4S] cluster</name>
        <dbReference type="ChEBI" id="CHEBI:49883"/>
        <label>2</label>
    </ligand>
</feature>
<organism evidence="15 16">
    <name type="scientific">Anaerotignum lactatifermentans</name>
    <dbReference type="NCBI Taxonomy" id="160404"/>
    <lineage>
        <taxon>Bacteria</taxon>
        <taxon>Bacillati</taxon>
        <taxon>Bacillota</taxon>
        <taxon>Clostridia</taxon>
        <taxon>Lachnospirales</taxon>
        <taxon>Anaerotignaceae</taxon>
        <taxon>Anaerotignum</taxon>
    </lineage>
</organism>
<keyword evidence="10" id="KW-1003">Cell membrane</keyword>
<evidence type="ECO:0000256" key="2">
    <source>
        <dbReference type="ARBA" id="ARBA00022485"/>
    </source>
</evidence>
<dbReference type="HAMAP" id="MF_00463">
    <property type="entry name" value="RsxB_RnfB"/>
    <property type="match status" value="1"/>
</dbReference>
<keyword evidence="12" id="KW-0812">Transmembrane</keyword>
<keyword evidence="6 10" id="KW-0249">Electron transport</keyword>
<evidence type="ECO:0000256" key="10">
    <source>
        <dbReference type="HAMAP-Rule" id="MF_00463"/>
    </source>
</evidence>
<dbReference type="InterPro" id="IPR010207">
    <property type="entry name" value="Elect_transpt_cplx_RnfB/RsxB"/>
</dbReference>
<evidence type="ECO:0000256" key="1">
    <source>
        <dbReference type="ARBA" id="ARBA00022448"/>
    </source>
</evidence>
<dbReference type="Pfam" id="PF00037">
    <property type="entry name" value="Fer4"/>
    <property type="match status" value="1"/>
</dbReference>
<feature type="binding site" evidence="10">
    <location>
        <position position="150"/>
    </location>
    <ligand>
        <name>[4Fe-4S] cluster</name>
        <dbReference type="ChEBI" id="CHEBI:49883"/>
        <label>2</label>
    </ligand>
</feature>
<feature type="binding site" evidence="10">
    <location>
        <position position="173"/>
    </location>
    <ligand>
        <name>[4Fe-4S] cluster</name>
        <dbReference type="ChEBI" id="CHEBI:49883"/>
        <label>3</label>
    </ligand>
</feature>
<evidence type="ECO:0000256" key="11">
    <source>
        <dbReference type="SAM" id="MobiDB-lite"/>
    </source>
</evidence>
<evidence type="ECO:0000313" key="15">
    <source>
        <dbReference type="EMBL" id="MBM6878428.1"/>
    </source>
</evidence>
<feature type="region of interest" description="Disordered" evidence="11">
    <location>
        <begin position="273"/>
        <end position="313"/>
    </location>
</feature>
<reference evidence="15 16" key="1">
    <citation type="journal article" date="2021" name="Sci. Rep.">
        <title>The distribution of antibiotic resistance genes in chicken gut microbiota commensals.</title>
        <authorList>
            <person name="Juricova H."/>
            <person name="Matiasovicova J."/>
            <person name="Kubasova T."/>
            <person name="Cejkova D."/>
            <person name="Rychlik I."/>
        </authorList>
    </citation>
    <scope>NUCLEOTIDE SEQUENCE [LARGE SCALE GENOMIC DNA]</scope>
    <source>
        <strain evidence="15 16">An431b</strain>
    </source>
</reference>
<feature type="binding site" evidence="10">
    <location>
        <position position="179"/>
    </location>
    <ligand>
        <name>[4Fe-4S] cluster</name>
        <dbReference type="ChEBI" id="CHEBI:49883"/>
        <label>3</label>
    </ligand>
</feature>
<dbReference type="Gene3D" id="3.30.70.20">
    <property type="match status" value="2"/>
</dbReference>
<keyword evidence="5 10" id="KW-1278">Translocase</keyword>
<dbReference type="InterPro" id="IPR050395">
    <property type="entry name" value="4Fe4S_Ferredoxin_RnfB"/>
</dbReference>
<feature type="domain" description="4Fe-4S ferredoxin-type" evidence="13">
    <location>
        <begin position="209"/>
        <end position="237"/>
    </location>
</feature>
<comment type="cofactor">
    <cofactor evidence="10">
        <name>[4Fe-4S] cluster</name>
        <dbReference type="ChEBI" id="CHEBI:49883"/>
    </cofactor>
    <text evidence="10">Binds 3 [4Fe-4S] clusters.</text>
</comment>
<keyword evidence="8 10" id="KW-0411">Iron-sulfur</keyword>
<feature type="transmembrane region" description="Helical" evidence="12">
    <location>
        <begin position="6"/>
        <end position="27"/>
    </location>
</feature>
<gene>
    <name evidence="10" type="primary">rnfB</name>
    <name evidence="15" type="ORF">H9X83_09720</name>
</gene>
<dbReference type="Proteomes" id="UP000729290">
    <property type="component" value="Unassembled WGS sequence"/>
</dbReference>
<dbReference type="PROSITE" id="PS51379">
    <property type="entry name" value="4FE4S_FER_2"/>
    <property type="match status" value="3"/>
</dbReference>
<comment type="subcellular location">
    <subcellularLocation>
        <location evidence="10">Cell membrane</location>
    </subcellularLocation>
</comment>
<feature type="domain" description="4Fe-4S ferredoxin-type" evidence="13">
    <location>
        <begin position="238"/>
        <end position="267"/>
    </location>
</feature>
<comment type="caution">
    <text evidence="15">The sequence shown here is derived from an EMBL/GenBank/DDBJ whole genome shotgun (WGS) entry which is preliminary data.</text>
</comment>
<evidence type="ECO:0000256" key="3">
    <source>
        <dbReference type="ARBA" id="ARBA00022723"/>
    </source>
</evidence>
<protein>
    <recommendedName>
        <fullName evidence="10">Ion-translocating oxidoreductase complex subunit B</fullName>
        <ecNumber evidence="10">7.-.-.-</ecNumber>
    </recommendedName>
    <alternativeName>
        <fullName evidence="10">Rnf electron transport complex subunit B</fullName>
    </alternativeName>
</protein>
<feature type="compositionally biased region" description="Low complexity" evidence="11">
    <location>
        <begin position="273"/>
        <end position="304"/>
    </location>
</feature>
<evidence type="ECO:0000259" key="13">
    <source>
        <dbReference type="PROSITE" id="PS51379"/>
    </source>
</evidence>
<dbReference type="InterPro" id="IPR017900">
    <property type="entry name" value="4Fe4S_Fe_S_CS"/>
</dbReference>
<comment type="caution">
    <text evidence="10">Lacks conserved residue(s) required for the propagation of feature annotation.</text>
</comment>
<keyword evidence="2 10" id="KW-0004">4Fe-4S</keyword>
<feature type="domain" description="4Fe-4S ferredoxin-type" evidence="13">
    <location>
        <begin position="164"/>
        <end position="193"/>
    </location>
</feature>
<evidence type="ECO:0000256" key="4">
    <source>
        <dbReference type="ARBA" id="ARBA00022737"/>
    </source>
</evidence>
<accession>A0ABS2GCR5</accession>
<dbReference type="SUPFAM" id="SSF54862">
    <property type="entry name" value="4Fe-4S ferredoxins"/>
    <property type="match status" value="2"/>
</dbReference>
<proteinExistence type="inferred from homology"/>
<feature type="binding site" evidence="10">
    <location>
        <position position="183"/>
    </location>
    <ligand>
        <name>[4Fe-4S] cluster</name>
        <dbReference type="ChEBI" id="CHEBI:49883"/>
        <label>2</label>
    </ligand>
</feature>
<dbReference type="InterPro" id="IPR017896">
    <property type="entry name" value="4Fe4S_Fe-S-bd"/>
</dbReference>
<dbReference type="Pfam" id="PF13187">
    <property type="entry name" value="Fer4_9"/>
    <property type="match status" value="1"/>
</dbReference>
<dbReference type="Pfam" id="PF04060">
    <property type="entry name" value="FeS"/>
    <property type="match status" value="1"/>
</dbReference>
<feature type="binding site" evidence="10">
    <location>
        <position position="59"/>
    </location>
    <ligand>
        <name>[4Fe-4S] cluster</name>
        <dbReference type="ChEBI" id="CHEBI:49883"/>
        <label>1</label>
    </ligand>
</feature>
<evidence type="ECO:0000256" key="7">
    <source>
        <dbReference type="ARBA" id="ARBA00023004"/>
    </source>
</evidence>
<dbReference type="NCBIfam" id="TIGR01944">
    <property type="entry name" value="rnfB"/>
    <property type="match status" value="1"/>
</dbReference>
<dbReference type="InterPro" id="IPR007202">
    <property type="entry name" value="4Fe-4S_dom"/>
</dbReference>
<evidence type="ECO:0000256" key="8">
    <source>
        <dbReference type="ARBA" id="ARBA00023014"/>
    </source>
</evidence>
<comment type="subunit">
    <text evidence="10">The complex is composed of six subunits: RnfA, RnfB, RnfC, RnfD, RnfE and RnfG.</text>
</comment>
<evidence type="ECO:0000256" key="12">
    <source>
        <dbReference type="SAM" id="Phobius"/>
    </source>
</evidence>
<feature type="binding site" evidence="10">
    <location>
        <position position="176"/>
    </location>
    <ligand>
        <name>[4Fe-4S] cluster</name>
        <dbReference type="ChEBI" id="CHEBI:49883"/>
        <label>3</label>
    </ligand>
</feature>
<dbReference type="EMBL" id="JACSNV010000013">
    <property type="protein sequence ID" value="MBM6878428.1"/>
    <property type="molecule type" value="Genomic_DNA"/>
</dbReference>
<evidence type="ECO:0000256" key="5">
    <source>
        <dbReference type="ARBA" id="ARBA00022967"/>
    </source>
</evidence>
<feature type="binding site" evidence="10">
    <location>
        <position position="76"/>
    </location>
    <ligand>
        <name>[4Fe-4S] cluster</name>
        <dbReference type="ChEBI" id="CHEBI:49883"/>
        <label>1</label>
    </ligand>
</feature>
<keyword evidence="16" id="KW-1185">Reference proteome</keyword>
<dbReference type="PROSITE" id="PS51656">
    <property type="entry name" value="4FE4S"/>
    <property type="match status" value="1"/>
</dbReference>
<feature type="binding site" evidence="10">
    <location>
        <position position="51"/>
    </location>
    <ligand>
        <name>[4Fe-4S] cluster</name>
        <dbReference type="ChEBI" id="CHEBI:49883"/>
        <label>1</label>
    </ligand>
</feature>
<feature type="binding site" evidence="10">
    <location>
        <position position="144"/>
    </location>
    <ligand>
        <name>[4Fe-4S] cluster</name>
        <dbReference type="ChEBI" id="CHEBI:49883"/>
        <label>2</label>
    </ligand>
</feature>
<feature type="binding site" evidence="10">
    <location>
        <position position="154"/>
    </location>
    <ligand>
        <name>[4Fe-4S] cluster</name>
        <dbReference type="ChEBI" id="CHEBI:49883"/>
        <label>3</label>
    </ligand>
</feature>